<evidence type="ECO:0000256" key="2">
    <source>
        <dbReference type="ARBA" id="ARBA00022801"/>
    </source>
</evidence>
<dbReference type="RefSeq" id="WP_011065198.1">
    <property type="nucleotide sequence ID" value="NC_004193.1"/>
</dbReference>
<reference evidence="4 5" key="2">
    <citation type="journal article" date="2002" name="Nucleic Acids Res.">
        <title>Genome sequence of Oceanobacillus iheyensis isolated from the Iheya Ridge and its unexpected adaptive capabilities to extreme environments.</title>
        <authorList>
            <person name="Takami H."/>
            <person name="Takaki Y."/>
            <person name="Uchiyama I."/>
        </authorList>
    </citation>
    <scope>NUCLEOTIDE SEQUENCE [LARGE SCALE GENOMIC DNA]</scope>
    <source>
        <strain evidence="5">DSM 14371 / CIP 107618 / JCM 11309 / KCTC 3954 / HTE831</strain>
    </source>
</reference>
<dbReference type="GO" id="GO:0006753">
    <property type="term" value="P:nucleoside phosphate metabolic process"/>
    <property type="evidence" value="ECO:0007669"/>
    <property type="project" value="TreeGrafter"/>
</dbReference>
<dbReference type="STRING" id="221109.gene:10733010"/>
<dbReference type="GO" id="GO:0016787">
    <property type="term" value="F:hydrolase activity"/>
    <property type="evidence" value="ECO:0007669"/>
    <property type="project" value="UniProtKB-KW"/>
</dbReference>
<dbReference type="Pfam" id="PF00293">
    <property type="entry name" value="NUDIX"/>
    <property type="match status" value="1"/>
</dbReference>
<reference evidence="4 5" key="1">
    <citation type="journal article" date="2001" name="FEMS Microbiol. Lett.">
        <title>Oceanobacillus iheyensis gen. nov., sp. nov., a deep-sea extremely halotolerant and alkaliphilic species isolated from a depth of 1050 m on the Iheya Ridge.</title>
        <authorList>
            <person name="Lu J."/>
            <person name="Nogi Y."/>
            <person name="Takami H."/>
        </authorList>
    </citation>
    <scope>NUCLEOTIDE SEQUENCE [LARGE SCALE GENOMIC DNA]</scope>
    <source>
        <strain evidence="5">DSM 14371 / CIP 107618 / JCM 11309 / KCTC 3954 / HTE831</strain>
    </source>
</reference>
<dbReference type="PANTHER" id="PTHR11839:SF18">
    <property type="entry name" value="NUDIX HYDROLASE DOMAIN-CONTAINING PROTEIN"/>
    <property type="match status" value="1"/>
</dbReference>
<keyword evidence="2" id="KW-0378">Hydrolase</keyword>
<dbReference type="EMBL" id="BA000028">
    <property type="protein sequence ID" value="BAC12745.1"/>
    <property type="molecule type" value="Genomic_DNA"/>
</dbReference>
<dbReference type="PANTHER" id="PTHR11839">
    <property type="entry name" value="UDP/ADP-SUGAR PYROPHOSPHATASE"/>
    <property type="match status" value="1"/>
</dbReference>
<dbReference type="GO" id="GO:0019693">
    <property type="term" value="P:ribose phosphate metabolic process"/>
    <property type="evidence" value="ECO:0007669"/>
    <property type="project" value="TreeGrafter"/>
</dbReference>
<dbReference type="HOGENOM" id="CLU_062658_8_0_9"/>
<dbReference type="PROSITE" id="PS00893">
    <property type="entry name" value="NUDIX_BOX"/>
    <property type="match status" value="1"/>
</dbReference>
<keyword evidence="5" id="KW-1185">Reference proteome</keyword>
<evidence type="ECO:0000313" key="4">
    <source>
        <dbReference type="EMBL" id="BAC12745.1"/>
    </source>
</evidence>
<dbReference type="AlphaFoldDB" id="Q8ES54"/>
<dbReference type="Gene3D" id="3.90.79.10">
    <property type="entry name" value="Nucleoside Triphosphate Pyrophosphohydrolase"/>
    <property type="match status" value="1"/>
</dbReference>
<dbReference type="CDD" id="cd03424">
    <property type="entry name" value="NUDIX_ADPRase_Nudt5_UGPPase_Nudt14"/>
    <property type="match status" value="1"/>
</dbReference>
<evidence type="ECO:0000256" key="1">
    <source>
        <dbReference type="ARBA" id="ARBA00001946"/>
    </source>
</evidence>
<name>Q8ES54_OCEIH</name>
<evidence type="ECO:0000259" key="3">
    <source>
        <dbReference type="PROSITE" id="PS51462"/>
    </source>
</evidence>
<proteinExistence type="predicted"/>
<feature type="domain" description="Nudix hydrolase" evidence="3">
    <location>
        <begin position="40"/>
        <end position="170"/>
    </location>
</feature>
<dbReference type="PhylomeDB" id="Q8ES54"/>
<organism evidence="4 5">
    <name type="scientific">Oceanobacillus iheyensis (strain DSM 14371 / CIP 107618 / JCM 11309 / KCTC 3954 / HTE831)</name>
    <dbReference type="NCBI Taxonomy" id="221109"/>
    <lineage>
        <taxon>Bacteria</taxon>
        <taxon>Bacillati</taxon>
        <taxon>Bacillota</taxon>
        <taxon>Bacilli</taxon>
        <taxon>Bacillales</taxon>
        <taxon>Bacillaceae</taxon>
        <taxon>Oceanobacillus</taxon>
    </lineage>
</organism>
<dbReference type="InterPro" id="IPR015797">
    <property type="entry name" value="NUDIX_hydrolase-like_dom_sf"/>
</dbReference>
<dbReference type="KEGG" id="oih:OB0789"/>
<dbReference type="eggNOG" id="COG0494">
    <property type="taxonomic scope" value="Bacteria"/>
</dbReference>
<accession>Q8ES54</accession>
<dbReference type="SUPFAM" id="SSF55811">
    <property type="entry name" value="Nudix"/>
    <property type="match status" value="1"/>
</dbReference>
<protein>
    <submittedName>
        <fullName evidence="4">Hypothetical conserved protein</fullName>
    </submittedName>
</protein>
<dbReference type="PROSITE" id="PS51462">
    <property type="entry name" value="NUDIX"/>
    <property type="match status" value="1"/>
</dbReference>
<sequence>MEKWKTLQSEYIHQSDFGNIRLDKCELPNGTVIEAYHVNEHPDWVNAVVITKEKEIVIVEQFRYAGNDIFFEIPAGNLEQYETHEEGIVREVLEETGYISVHQPILLGDCKVNPATQTNNMKTFLILDAVKEKEQNLDKIEDIKVHLFDFDTFGRMLWRNSVNTQLFTAYAYYMAKDYLTYRNKNDESENNEVQSYRG</sequence>
<dbReference type="InterPro" id="IPR020084">
    <property type="entry name" value="NUDIX_hydrolase_CS"/>
</dbReference>
<dbReference type="InterPro" id="IPR000086">
    <property type="entry name" value="NUDIX_hydrolase_dom"/>
</dbReference>
<dbReference type="Proteomes" id="UP000000822">
    <property type="component" value="Chromosome"/>
</dbReference>
<gene>
    <name evidence="4" type="ordered locus">OB0789</name>
</gene>
<evidence type="ECO:0000313" key="5">
    <source>
        <dbReference type="Proteomes" id="UP000000822"/>
    </source>
</evidence>
<comment type="cofactor">
    <cofactor evidence="1">
        <name>Mg(2+)</name>
        <dbReference type="ChEBI" id="CHEBI:18420"/>
    </cofactor>
</comment>